<dbReference type="SMART" id="SM01120">
    <property type="entry name" value="Dak2"/>
    <property type="match status" value="1"/>
</dbReference>
<protein>
    <recommendedName>
        <fullName evidence="1">DhaL domain-containing protein</fullName>
    </recommendedName>
</protein>
<dbReference type="InterPro" id="IPR036117">
    <property type="entry name" value="DhaL_dom_sf"/>
</dbReference>
<dbReference type="Proteomes" id="UP000243528">
    <property type="component" value="Unassembled WGS sequence"/>
</dbReference>
<evidence type="ECO:0000259" key="1">
    <source>
        <dbReference type="PROSITE" id="PS51480"/>
    </source>
</evidence>
<dbReference type="SUPFAM" id="SSF101473">
    <property type="entry name" value="DhaL-like"/>
    <property type="match status" value="1"/>
</dbReference>
<feature type="domain" description="DhaL" evidence="1">
    <location>
        <begin position="8"/>
        <end position="204"/>
    </location>
</feature>
<dbReference type="EMBL" id="PYGE01000003">
    <property type="protein sequence ID" value="PSL05901.1"/>
    <property type="molecule type" value="Genomic_DNA"/>
</dbReference>
<dbReference type="InterPro" id="IPR050270">
    <property type="entry name" value="DegV_domain_contain"/>
</dbReference>
<gene>
    <name evidence="2" type="ORF">CLV30_10352</name>
</gene>
<dbReference type="Pfam" id="PF13684">
    <property type="entry name" value="FakA-like_C"/>
    <property type="match status" value="1"/>
</dbReference>
<evidence type="ECO:0000313" key="3">
    <source>
        <dbReference type="Proteomes" id="UP000243528"/>
    </source>
</evidence>
<dbReference type="InterPro" id="IPR048394">
    <property type="entry name" value="FakA-like_M"/>
</dbReference>
<keyword evidence="3" id="KW-1185">Reference proteome</keyword>
<dbReference type="Pfam" id="PF21645">
    <property type="entry name" value="FakA-like_M"/>
    <property type="match status" value="1"/>
</dbReference>
<dbReference type="GO" id="GO:0004371">
    <property type="term" value="F:glycerone kinase activity"/>
    <property type="evidence" value="ECO:0007669"/>
    <property type="project" value="InterPro"/>
</dbReference>
<dbReference type="PANTHER" id="PTHR33434:SF4">
    <property type="entry name" value="PHOSPHATASE PROTEIN"/>
    <property type="match status" value="1"/>
</dbReference>
<reference evidence="2 3" key="1">
    <citation type="submission" date="2018-03" db="EMBL/GenBank/DDBJ databases">
        <title>Genomic Encyclopedia of Archaeal and Bacterial Type Strains, Phase II (KMG-II): from individual species to whole genera.</title>
        <authorList>
            <person name="Goeker M."/>
        </authorList>
    </citation>
    <scope>NUCLEOTIDE SEQUENCE [LARGE SCALE GENOMIC DNA]</scope>
    <source>
        <strain evidence="2 3">DSM 45211</strain>
    </source>
</reference>
<dbReference type="InterPro" id="IPR019986">
    <property type="entry name" value="YloV-like"/>
</dbReference>
<organism evidence="2 3">
    <name type="scientific">Haloactinopolyspora alba</name>
    <dbReference type="NCBI Taxonomy" id="648780"/>
    <lineage>
        <taxon>Bacteria</taxon>
        <taxon>Bacillati</taxon>
        <taxon>Actinomycetota</taxon>
        <taxon>Actinomycetes</taxon>
        <taxon>Jiangellales</taxon>
        <taxon>Jiangellaceae</taxon>
        <taxon>Haloactinopolyspora</taxon>
    </lineage>
</organism>
<evidence type="ECO:0000313" key="2">
    <source>
        <dbReference type="EMBL" id="PSL05901.1"/>
    </source>
</evidence>
<dbReference type="AlphaFoldDB" id="A0A2P8E8V6"/>
<dbReference type="NCBIfam" id="TIGR03599">
    <property type="entry name" value="YloV"/>
    <property type="match status" value="1"/>
</dbReference>
<comment type="caution">
    <text evidence="2">The sequence shown here is derived from an EMBL/GenBank/DDBJ whole genome shotgun (WGS) entry which is preliminary data.</text>
</comment>
<dbReference type="Gene3D" id="1.25.40.340">
    <property type="match status" value="1"/>
</dbReference>
<dbReference type="InterPro" id="IPR033470">
    <property type="entry name" value="FakA-like_C"/>
</dbReference>
<dbReference type="PROSITE" id="PS51480">
    <property type="entry name" value="DHAL"/>
    <property type="match status" value="1"/>
</dbReference>
<name>A0A2P8E8V6_9ACTN</name>
<dbReference type="SMART" id="SM01121">
    <property type="entry name" value="Dak1_2"/>
    <property type="match status" value="1"/>
</dbReference>
<dbReference type="Pfam" id="PF02734">
    <property type="entry name" value="Dak2"/>
    <property type="match status" value="1"/>
</dbReference>
<sequence>MEPVPDAEVVRRWCRAALEAMALAREEVDALNVYPVPDGDTGTNLYLTLEAVAEAVQDCEPDAALPQVAEAISRSALRGARGNSGIILAQMLRGVAAVLSTPGVTLADGRALADGLVRAADEAERAVAEPVEGTMLTVARAAGTAARRQAESPGAALADVAAAAASSARDALEHTPDQLDVLRAAGVVDAGGRGLTVLLDAFDTVVTGRRALPAPRRVGTHQVPAPAAAGACPASSGASVAGPAFEVMYLLDAPDDRIPVLRASLAEAGDSLVMVGGDGEWHVHVHVDDAGAAVEAGVRAGTPSRISVTSLHPAGPGQSGEPAGRVLVASAAGSGLAELFATAGATVVSTAAGHRPTTAEVLTAVDRGGAGDVVILPNERDALPAAQAAAADVRAGGRRVAVIPTVAQVQGLAALAVHEPARPFDADVVEMTTAAGHTRHGAVTVATREAVTMAGVCRPGDVLGVVDGDFAVVGDGLLEVAAEVLRRMLAAGGELVTVVTGADAADDLAAGVETAVRKAHPEVDTVVYDGGQPRYPLLLGVE</sequence>
<accession>A0A2P8E8V6</accession>
<dbReference type="PANTHER" id="PTHR33434">
    <property type="entry name" value="DEGV DOMAIN-CONTAINING PROTEIN DR_1986-RELATED"/>
    <property type="match status" value="1"/>
</dbReference>
<dbReference type="GO" id="GO:0006071">
    <property type="term" value="P:glycerol metabolic process"/>
    <property type="evidence" value="ECO:0007669"/>
    <property type="project" value="InterPro"/>
</dbReference>
<dbReference type="InterPro" id="IPR004007">
    <property type="entry name" value="DhaL_dom"/>
</dbReference>
<proteinExistence type="predicted"/>